<dbReference type="PANTHER" id="PTHR22683:SF41">
    <property type="entry name" value="DNA TRANSLOCASE FTSK"/>
    <property type="match status" value="1"/>
</dbReference>
<dbReference type="InterPro" id="IPR036844">
    <property type="entry name" value="Hint_dom_sf"/>
</dbReference>
<dbReference type="Pfam" id="PF14528">
    <property type="entry name" value="LAGLIDADG_3"/>
    <property type="match status" value="1"/>
</dbReference>
<dbReference type="InterPro" id="IPR036388">
    <property type="entry name" value="WH-like_DNA-bd_sf"/>
</dbReference>
<dbReference type="GO" id="GO:0005524">
    <property type="term" value="F:ATP binding"/>
    <property type="evidence" value="ECO:0007669"/>
    <property type="project" value="UniProtKB-UniRule"/>
</dbReference>
<dbReference type="InterPro" id="IPR036390">
    <property type="entry name" value="WH_DNA-bd_sf"/>
</dbReference>
<dbReference type="InterPro" id="IPR006142">
    <property type="entry name" value="INTEIN"/>
</dbReference>
<dbReference type="InterPro" id="IPR025199">
    <property type="entry name" value="FtsK_4TM"/>
</dbReference>
<evidence type="ECO:0000259" key="20">
    <source>
        <dbReference type="PROSITE" id="PS50901"/>
    </source>
</evidence>
<sequence>MGLAHGMGWAVRAAGRQAASARELDPEHRRDGAGLLLFGLALLSAVGIWFSGAGPVGERLADTVRLFLGAISVVVPVLLGIGAWRLMRQPADPQHRGRGLVGWGSMLLATAAMLHIGQAPVDPAERDFAGGLIGAGIGSLLERAVTAWVAIPLLILLLLFGLLVVTATPINKIPERLGMLAGTLVAAPPKEDEPEEAPVKPARKRPAKRTPPPVDPEAFEDLDGVDLQDTLVLTRTPPTKVPVSRKPAEPPEHSPLPTRAEQLALTGLAGDYTLPPANLLGSGAAPKTRSKANDEVIAALTGVFDQFDVDAAVTGFTRGPTVTRYEVELGPGVKVERITQLSRNIAYAVKSPDVRILSPIPGKSAVGVEIPNTDPENVALGDVLRSRAATADHHPMVVALGKDIEGGYVVANLAKMPHILVAGATGAGKALALDTPIATPTGWSTMADLCVGDQVFDEQGQPCTVVAATAVMQGRPCYEVEFSDGTVIVADANHEWRTTTRAGRTQRRQRWKDGFYWTEADRELISHRARAVLDEPDRPISTSELMTDLGDRFRNVLYQVLRTVPGEQMLGRASYDRGGRRITRWVPTYSSHRLYEALARRILAPGRSSGRKAHDERTVTTREIAETLRVGPNGKWANHAVDVARPLLCSDQQLPIAPYTLGCWLGDGTAGTAGFTCAEDEILDQIRLDGYEVIRQPRGRIHYTISNRQQRELRVSEALRLVSQGMSGPAAARRVGVSVTAVYLARRRAVSEGELPAGPVRSTDRASYRTMRALFREIGEKHIPTVYLRASESQRRALLAGLLDTDGTVSKRGGVELALTCERLAHDALELILSLGYQATMTTKAVRGRRPETSTCYRIHFTPDDKVFRLTRKLARQVTQTRPSTSRRYIVDVRPVPSVPVRCIEVDSPSHLFLAGRTLVPTHNSSLLNSLLVSILTRATPDEVRLLLVDPKRVELTGYEGIPHLVTPIVTNPKKAADSLEWVVREMDMRYDDLAANGVRHIDDFNRKVRNGEIKAPPGSERELRPYPYLLVIVDELADLMMVAPRDVEDSIVRITQLARAAGIHLVLATQRPSVDVVTGLIKANVPSRLAFATSSLADSRVILDQPGAEKLLGRGDGLFLPMGASKPIRIQGAWVTEREIADVVKFCKDQREPEFRSDVLTVAQESKKKIDEDIGDDLDLLLQAVELVVTSQFGSTSMLQRKLRVGFAKAGRLMDLMETRGVVGPSEGSKARDVLVKPDELEEVLVGIRGGGD</sequence>
<dbReference type="InterPro" id="IPR027434">
    <property type="entry name" value="Homing_endonucl"/>
</dbReference>
<dbReference type="GO" id="GO:0016539">
    <property type="term" value="P:intein-mediated protein splicing"/>
    <property type="evidence" value="ECO:0007669"/>
    <property type="project" value="InterPro"/>
</dbReference>
<dbReference type="Pfam" id="PF13491">
    <property type="entry name" value="FtsK_4TM"/>
    <property type="match status" value="1"/>
</dbReference>
<keyword evidence="22" id="KW-1185">Reference proteome</keyword>
<dbReference type="GO" id="GO:0005886">
    <property type="term" value="C:plasma membrane"/>
    <property type="evidence" value="ECO:0007669"/>
    <property type="project" value="UniProtKB-SubCell"/>
</dbReference>
<feature type="domain" description="FtsK" evidence="20">
    <location>
        <begin position="898"/>
        <end position="1101"/>
    </location>
</feature>
<keyword evidence="9 16" id="KW-0067">ATP-binding</keyword>
<evidence type="ECO:0000256" key="8">
    <source>
        <dbReference type="ARBA" id="ARBA00022829"/>
    </source>
</evidence>
<dbReference type="InterPro" id="IPR004860">
    <property type="entry name" value="LAGLIDADG_dom"/>
</dbReference>
<feature type="region of interest" description="Disordered" evidence="17">
    <location>
        <begin position="188"/>
        <end position="257"/>
    </location>
</feature>
<organism evidence="21 22">
    <name type="scientific">Micromonospora avicenniae</name>
    <dbReference type="NCBI Taxonomy" id="1198245"/>
    <lineage>
        <taxon>Bacteria</taxon>
        <taxon>Bacillati</taxon>
        <taxon>Actinomycetota</taxon>
        <taxon>Actinomycetes</taxon>
        <taxon>Micromonosporales</taxon>
        <taxon>Micromonosporaceae</taxon>
        <taxon>Micromonospora</taxon>
    </lineage>
</organism>
<keyword evidence="6 18" id="KW-0812">Transmembrane</keyword>
<dbReference type="PANTHER" id="PTHR22683">
    <property type="entry name" value="SPORULATION PROTEIN RELATED"/>
    <property type="match status" value="1"/>
</dbReference>
<dbReference type="Gene3D" id="3.30.980.40">
    <property type="match status" value="1"/>
</dbReference>
<comment type="function">
    <text evidence="14">Essential cell division protein that coordinates cell division and chromosome segregation. The N-terminus is involved in assembly of the cell-division machinery. The C-terminus functions as a DNA motor that moves dsDNA in an ATP-dependent manner towards the dif recombination site, which is located within the replication terminus region. Required for activation of the Xer recombinase, allowing activation of chromosome unlinking by recombination.</text>
</comment>
<evidence type="ECO:0000256" key="16">
    <source>
        <dbReference type="PROSITE-ProRule" id="PRU00289"/>
    </source>
</evidence>
<dbReference type="InterPro" id="IPR018541">
    <property type="entry name" value="Ftsk_gamma"/>
</dbReference>
<dbReference type="GO" id="GO:0003677">
    <property type="term" value="F:DNA binding"/>
    <property type="evidence" value="ECO:0007669"/>
    <property type="project" value="UniProtKB-KW"/>
</dbReference>
<dbReference type="SUPFAM" id="SSF55608">
    <property type="entry name" value="Homing endonucleases"/>
    <property type="match status" value="1"/>
</dbReference>
<evidence type="ECO:0000256" key="11">
    <source>
        <dbReference type="ARBA" id="ARBA00023125"/>
    </source>
</evidence>
<keyword evidence="10 18" id="KW-1133">Transmembrane helix</keyword>
<evidence type="ECO:0000313" key="21">
    <source>
        <dbReference type="EMBL" id="SIR92561.1"/>
    </source>
</evidence>
<comment type="subunit">
    <text evidence="15">Homohexamer. Forms a ring that surrounds DNA.</text>
</comment>
<dbReference type="SMART" id="SM00843">
    <property type="entry name" value="Ftsk_gamma"/>
    <property type="match status" value="1"/>
</dbReference>
<keyword evidence="5" id="KW-0132">Cell division</keyword>
<dbReference type="SUPFAM" id="SSF51294">
    <property type="entry name" value="Hedgehog/intein (Hint) domain"/>
    <property type="match status" value="1"/>
</dbReference>
<dbReference type="FunFam" id="1.10.10.10:FF:000236">
    <property type="entry name" value="Cell division protein FtsK"/>
    <property type="match status" value="1"/>
</dbReference>
<dbReference type="Pfam" id="PF01580">
    <property type="entry name" value="FtsK_SpoIIIE"/>
    <property type="match status" value="2"/>
</dbReference>
<evidence type="ECO:0000256" key="2">
    <source>
        <dbReference type="ARBA" id="ARBA00006474"/>
    </source>
</evidence>
<dbReference type="Pfam" id="PF17854">
    <property type="entry name" value="FtsK_alpha"/>
    <property type="match status" value="1"/>
</dbReference>
<comment type="caution">
    <text evidence="16">Lacks conserved residue(s) required for the propagation of feature annotation.</text>
</comment>
<comment type="similarity">
    <text evidence="2">Belongs to the FtsK/SpoIIIE/SftA family.</text>
</comment>
<dbReference type="SUPFAM" id="SSF46785">
    <property type="entry name" value="Winged helix' DNA-binding domain"/>
    <property type="match status" value="1"/>
</dbReference>
<keyword evidence="8" id="KW-0159">Chromosome partition</keyword>
<reference evidence="21 22" key="1">
    <citation type="submission" date="2017-01" db="EMBL/GenBank/DDBJ databases">
        <authorList>
            <person name="Mah S.A."/>
            <person name="Swanson W.J."/>
            <person name="Moy G.W."/>
            <person name="Vacquier V.D."/>
        </authorList>
    </citation>
    <scope>NUCLEOTIDE SEQUENCE [LARGE SCALE GENOMIC DNA]</scope>
    <source>
        <strain evidence="21 22">DSM 45758</strain>
    </source>
</reference>
<evidence type="ECO:0000256" key="17">
    <source>
        <dbReference type="SAM" id="MobiDB-lite"/>
    </source>
</evidence>
<feature type="compositionally biased region" description="Acidic residues" evidence="17">
    <location>
        <begin position="217"/>
        <end position="226"/>
    </location>
</feature>
<dbReference type="InterPro" id="IPR004042">
    <property type="entry name" value="Intein_endonuc_central"/>
</dbReference>
<dbReference type="PROSITE" id="PS50819">
    <property type="entry name" value="INTEIN_ENDONUCLEASE"/>
    <property type="match status" value="1"/>
</dbReference>
<evidence type="ECO:0000313" key="22">
    <source>
        <dbReference type="Proteomes" id="UP000186004"/>
    </source>
</evidence>
<comment type="subcellular location">
    <subcellularLocation>
        <location evidence="1">Cell membrane</location>
        <topology evidence="1">Multi-pass membrane protein</topology>
    </subcellularLocation>
</comment>
<dbReference type="AlphaFoldDB" id="A0A1N7EWV4"/>
<evidence type="ECO:0000259" key="19">
    <source>
        <dbReference type="PROSITE" id="PS50819"/>
    </source>
</evidence>
<keyword evidence="13" id="KW-0131">Cell cycle</keyword>
<proteinExistence type="inferred from homology"/>
<dbReference type="InterPro" id="IPR041027">
    <property type="entry name" value="FtsK_alpha"/>
</dbReference>
<evidence type="ECO:0000256" key="10">
    <source>
        <dbReference type="ARBA" id="ARBA00022989"/>
    </source>
</evidence>
<dbReference type="PROSITE" id="PS50901">
    <property type="entry name" value="FTSK"/>
    <property type="match status" value="1"/>
</dbReference>
<keyword evidence="7 16" id="KW-0547">Nucleotide-binding</keyword>
<dbReference type="Gene3D" id="3.10.28.10">
    <property type="entry name" value="Homing endonucleases"/>
    <property type="match status" value="1"/>
</dbReference>
<feature type="transmembrane region" description="Helical" evidence="18">
    <location>
        <begin position="32"/>
        <end position="52"/>
    </location>
</feature>
<dbReference type="Gene3D" id="1.10.10.10">
    <property type="entry name" value="Winged helix-like DNA-binding domain superfamily/Winged helix DNA-binding domain"/>
    <property type="match status" value="1"/>
</dbReference>
<dbReference type="PRINTS" id="PR00379">
    <property type="entry name" value="INTEIN"/>
</dbReference>
<evidence type="ECO:0000256" key="9">
    <source>
        <dbReference type="ARBA" id="ARBA00022840"/>
    </source>
</evidence>
<evidence type="ECO:0000256" key="1">
    <source>
        <dbReference type="ARBA" id="ARBA00004651"/>
    </source>
</evidence>
<dbReference type="InterPro" id="IPR027417">
    <property type="entry name" value="P-loop_NTPase"/>
</dbReference>
<evidence type="ECO:0000256" key="4">
    <source>
        <dbReference type="ARBA" id="ARBA00022475"/>
    </source>
</evidence>
<evidence type="ECO:0000256" key="12">
    <source>
        <dbReference type="ARBA" id="ARBA00023136"/>
    </source>
</evidence>
<dbReference type="GO" id="GO:0051301">
    <property type="term" value="P:cell division"/>
    <property type="evidence" value="ECO:0007669"/>
    <property type="project" value="UniProtKB-KW"/>
</dbReference>
<evidence type="ECO:0000256" key="7">
    <source>
        <dbReference type="ARBA" id="ARBA00022741"/>
    </source>
</evidence>
<feature type="domain" description="DOD-type homing endonuclease" evidence="19">
    <location>
        <begin position="660"/>
        <end position="837"/>
    </location>
</feature>
<evidence type="ECO:0000256" key="15">
    <source>
        <dbReference type="ARBA" id="ARBA00025923"/>
    </source>
</evidence>
<protein>
    <recommendedName>
        <fullName evidence="3">DNA translocase FtsK</fullName>
    </recommendedName>
</protein>
<evidence type="ECO:0000256" key="14">
    <source>
        <dbReference type="ARBA" id="ARBA00024986"/>
    </source>
</evidence>
<name>A0A1N7EWV4_9ACTN</name>
<gene>
    <name evidence="21" type="ORF">SAMN05444858_1286</name>
</gene>
<evidence type="ECO:0000256" key="18">
    <source>
        <dbReference type="SAM" id="Phobius"/>
    </source>
</evidence>
<dbReference type="GO" id="GO:0007059">
    <property type="term" value="P:chromosome segregation"/>
    <property type="evidence" value="ECO:0007669"/>
    <property type="project" value="UniProtKB-KW"/>
</dbReference>
<dbReference type="SUPFAM" id="SSF52540">
    <property type="entry name" value="P-loop containing nucleoside triphosphate hydrolases"/>
    <property type="match status" value="2"/>
</dbReference>
<dbReference type="GO" id="GO:0004519">
    <property type="term" value="F:endonuclease activity"/>
    <property type="evidence" value="ECO:0007669"/>
    <property type="project" value="InterPro"/>
</dbReference>
<dbReference type="InterPro" id="IPR002543">
    <property type="entry name" value="FtsK_dom"/>
</dbReference>
<keyword evidence="11" id="KW-0238">DNA-binding</keyword>
<keyword evidence="12 18" id="KW-0472">Membrane</keyword>
<feature type="transmembrane region" description="Helical" evidence="18">
    <location>
        <begin position="99"/>
        <end position="117"/>
    </location>
</feature>
<keyword evidence="4" id="KW-1003">Cell membrane</keyword>
<feature type="transmembrane region" description="Helical" evidence="18">
    <location>
        <begin position="147"/>
        <end position="170"/>
    </location>
</feature>
<dbReference type="STRING" id="1198245.SAMN05444858_1286"/>
<dbReference type="InterPro" id="IPR050206">
    <property type="entry name" value="FtsK/SpoIIIE/SftA"/>
</dbReference>
<evidence type="ECO:0000256" key="13">
    <source>
        <dbReference type="ARBA" id="ARBA00023306"/>
    </source>
</evidence>
<dbReference type="Gene3D" id="3.40.50.300">
    <property type="entry name" value="P-loop containing nucleotide triphosphate hydrolases"/>
    <property type="match status" value="2"/>
</dbReference>
<dbReference type="Proteomes" id="UP000186004">
    <property type="component" value="Unassembled WGS sequence"/>
</dbReference>
<accession>A0A1N7EWV4</accession>
<dbReference type="Pfam" id="PF09397">
    <property type="entry name" value="FtsK_gamma"/>
    <property type="match status" value="1"/>
</dbReference>
<dbReference type="EMBL" id="FTNF01000028">
    <property type="protein sequence ID" value="SIR92561.1"/>
    <property type="molecule type" value="Genomic_DNA"/>
</dbReference>
<evidence type="ECO:0000256" key="5">
    <source>
        <dbReference type="ARBA" id="ARBA00022618"/>
    </source>
</evidence>
<evidence type="ECO:0000256" key="6">
    <source>
        <dbReference type="ARBA" id="ARBA00022692"/>
    </source>
</evidence>
<evidence type="ECO:0000256" key="3">
    <source>
        <dbReference type="ARBA" id="ARBA00020887"/>
    </source>
</evidence>
<feature type="transmembrane region" description="Helical" evidence="18">
    <location>
        <begin position="64"/>
        <end position="87"/>
    </location>
</feature>